<proteinExistence type="predicted"/>
<evidence type="ECO:0000256" key="1">
    <source>
        <dbReference type="SAM" id="MobiDB-lite"/>
    </source>
</evidence>
<feature type="compositionally biased region" description="Polar residues" evidence="1">
    <location>
        <begin position="1"/>
        <end position="17"/>
    </location>
</feature>
<gene>
    <name evidence="2" type="ORF">O181_016027</name>
</gene>
<organism evidence="2 3">
    <name type="scientific">Austropuccinia psidii MF-1</name>
    <dbReference type="NCBI Taxonomy" id="1389203"/>
    <lineage>
        <taxon>Eukaryota</taxon>
        <taxon>Fungi</taxon>
        <taxon>Dikarya</taxon>
        <taxon>Basidiomycota</taxon>
        <taxon>Pucciniomycotina</taxon>
        <taxon>Pucciniomycetes</taxon>
        <taxon>Pucciniales</taxon>
        <taxon>Sphaerophragmiaceae</taxon>
        <taxon>Austropuccinia</taxon>
    </lineage>
</organism>
<comment type="caution">
    <text evidence="2">The sequence shown here is derived from an EMBL/GenBank/DDBJ whole genome shotgun (WGS) entry which is preliminary data.</text>
</comment>
<dbReference type="Proteomes" id="UP000765509">
    <property type="component" value="Unassembled WGS sequence"/>
</dbReference>
<feature type="compositionally biased region" description="Polar residues" evidence="1">
    <location>
        <begin position="38"/>
        <end position="50"/>
    </location>
</feature>
<evidence type="ECO:0000313" key="3">
    <source>
        <dbReference type="Proteomes" id="UP000765509"/>
    </source>
</evidence>
<feature type="region of interest" description="Disordered" evidence="1">
    <location>
        <begin position="1"/>
        <end position="51"/>
    </location>
</feature>
<dbReference type="EMBL" id="AVOT02004421">
    <property type="protein sequence ID" value="MBW0476312.1"/>
    <property type="molecule type" value="Genomic_DNA"/>
</dbReference>
<accession>A0A9Q3C4T1</accession>
<keyword evidence="3" id="KW-1185">Reference proteome</keyword>
<evidence type="ECO:0000313" key="2">
    <source>
        <dbReference type="EMBL" id="MBW0476312.1"/>
    </source>
</evidence>
<dbReference type="AlphaFoldDB" id="A0A9Q3C4T1"/>
<reference evidence="2" key="1">
    <citation type="submission" date="2021-03" db="EMBL/GenBank/DDBJ databases">
        <title>Draft genome sequence of rust myrtle Austropuccinia psidii MF-1, a brazilian biotype.</title>
        <authorList>
            <person name="Quecine M.C."/>
            <person name="Pachon D.M.R."/>
            <person name="Bonatelli M.L."/>
            <person name="Correr F.H."/>
            <person name="Franceschini L.M."/>
            <person name="Leite T.F."/>
            <person name="Margarido G.R.A."/>
            <person name="Almeida C.A."/>
            <person name="Ferrarezi J.A."/>
            <person name="Labate C.A."/>
        </authorList>
    </citation>
    <scope>NUCLEOTIDE SEQUENCE</scope>
    <source>
        <strain evidence="2">MF-1</strain>
    </source>
</reference>
<protein>
    <submittedName>
        <fullName evidence="2">Uncharacterized protein</fullName>
    </submittedName>
</protein>
<name>A0A9Q3C4T1_9BASI</name>
<sequence>MTNFSSHNQNDSSSPIEQNPPNPPQKDSPVPHMPCEQTLCQPTLGPSGTQWLEDLFHNPFEHNEPPIPGPSQA</sequence>